<dbReference type="OrthoDB" id="1120520at2"/>
<dbReference type="EMBL" id="SPNC01000151">
    <property type="protein sequence ID" value="TFH94268.1"/>
    <property type="molecule type" value="Genomic_DNA"/>
</dbReference>
<gene>
    <name evidence="1" type="ORF">E4P47_08260</name>
</gene>
<reference evidence="1 2" key="1">
    <citation type="submission" date="2019-03" db="EMBL/GenBank/DDBJ databases">
        <title>Porphyromonas levii Isolated from the Uterus of Dairy Cows.</title>
        <authorList>
            <person name="Francis A.M."/>
        </authorList>
    </citation>
    <scope>NUCLEOTIDE SEQUENCE [LARGE SCALE GENOMIC DNA]</scope>
    <source>
        <strain evidence="1 2">AF5678</strain>
    </source>
</reference>
<dbReference type="AlphaFoldDB" id="A0A4Y8WNC0"/>
<proteinExistence type="predicted"/>
<dbReference type="GO" id="GO:0005886">
    <property type="term" value="C:plasma membrane"/>
    <property type="evidence" value="ECO:0007669"/>
    <property type="project" value="TreeGrafter"/>
</dbReference>
<dbReference type="PANTHER" id="PTHR33507">
    <property type="entry name" value="INNER MEMBRANE PROTEIN YBBJ"/>
    <property type="match status" value="1"/>
</dbReference>
<dbReference type="Proteomes" id="UP000297225">
    <property type="component" value="Unassembled WGS sequence"/>
</dbReference>
<comment type="caution">
    <text evidence="1">The sequence shown here is derived from an EMBL/GenBank/DDBJ whole genome shotgun (WGS) entry which is preliminary data.</text>
</comment>
<accession>A0A4Y8WNC0</accession>
<organism evidence="1 2">
    <name type="scientific">Porphyromonas levii</name>
    <dbReference type="NCBI Taxonomy" id="28114"/>
    <lineage>
        <taxon>Bacteria</taxon>
        <taxon>Pseudomonadati</taxon>
        <taxon>Bacteroidota</taxon>
        <taxon>Bacteroidia</taxon>
        <taxon>Bacteroidales</taxon>
        <taxon>Porphyromonadaceae</taxon>
        <taxon>Porphyromonas</taxon>
    </lineage>
</organism>
<name>A0A4Y8WNC0_9PORP</name>
<dbReference type="PANTHER" id="PTHR33507:SF3">
    <property type="entry name" value="INNER MEMBRANE PROTEIN YBBJ"/>
    <property type="match status" value="1"/>
</dbReference>
<evidence type="ECO:0000313" key="1">
    <source>
        <dbReference type="EMBL" id="TFH94268.1"/>
    </source>
</evidence>
<dbReference type="InterPro" id="IPR052165">
    <property type="entry name" value="Membrane_assoc_protease"/>
</dbReference>
<protein>
    <submittedName>
        <fullName evidence="1">Uncharacterized protein</fullName>
    </submittedName>
</protein>
<evidence type="ECO:0000313" key="2">
    <source>
        <dbReference type="Proteomes" id="UP000297225"/>
    </source>
</evidence>
<dbReference type="RefSeq" id="WP_018358834.1">
    <property type="nucleotide sequence ID" value="NZ_CP197400.1"/>
</dbReference>
<dbReference type="STRING" id="1122973.GCA_000379925_01606"/>
<sequence>MTALTFFLALLGAILTAALILLEIFFIPGIGLLGILGVGGFIGIEIFLVRSGQFTLAIAFAVLTIIIFLIGFYLFSRNKFIKKVELTDAVDEIAVKLPKGISEGDTGVTASRLTLGGTIRIGKDTLLEAESEEGFIDEGEPIYISNIRNNRVFVKRTQGNNN</sequence>
<keyword evidence="2" id="KW-1185">Reference proteome</keyword>